<dbReference type="Proteomes" id="UP000242415">
    <property type="component" value="Unassembled WGS sequence"/>
</dbReference>
<accession>A0A1H3PVU6</accession>
<feature type="region of interest" description="Disordered" evidence="1">
    <location>
        <begin position="141"/>
        <end position="162"/>
    </location>
</feature>
<feature type="signal peptide" evidence="2">
    <location>
        <begin position="1"/>
        <end position="32"/>
    </location>
</feature>
<dbReference type="RefSeq" id="WP_091556967.1">
    <property type="nucleotide sequence ID" value="NZ_FNPH01000005.1"/>
</dbReference>
<evidence type="ECO:0000256" key="2">
    <source>
        <dbReference type="SAM" id="SignalP"/>
    </source>
</evidence>
<gene>
    <name evidence="3" type="ORF">SAMN05444365_10552</name>
</gene>
<reference evidence="4" key="1">
    <citation type="submission" date="2016-10" db="EMBL/GenBank/DDBJ databases">
        <authorList>
            <person name="Varghese N."/>
            <person name="Submissions S."/>
        </authorList>
    </citation>
    <scope>NUCLEOTIDE SEQUENCE [LARGE SCALE GENOMIC DNA]</scope>
    <source>
        <strain evidence="4">DSM 45245</strain>
    </source>
</reference>
<keyword evidence="4" id="KW-1185">Reference proteome</keyword>
<evidence type="ECO:0000313" key="4">
    <source>
        <dbReference type="Proteomes" id="UP000242415"/>
    </source>
</evidence>
<proteinExistence type="predicted"/>
<dbReference type="EMBL" id="FNPH01000005">
    <property type="protein sequence ID" value="SDZ05051.1"/>
    <property type="molecule type" value="Genomic_DNA"/>
</dbReference>
<dbReference type="OrthoDB" id="3405709at2"/>
<organism evidence="3 4">
    <name type="scientific">Micromonospora pattaloongensis</name>
    <dbReference type="NCBI Taxonomy" id="405436"/>
    <lineage>
        <taxon>Bacteria</taxon>
        <taxon>Bacillati</taxon>
        <taxon>Actinomycetota</taxon>
        <taxon>Actinomycetes</taxon>
        <taxon>Micromonosporales</taxon>
        <taxon>Micromonosporaceae</taxon>
        <taxon>Micromonospora</taxon>
    </lineage>
</organism>
<keyword evidence="2" id="KW-0732">Signal</keyword>
<feature type="compositionally biased region" description="Basic and acidic residues" evidence="1">
    <location>
        <begin position="46"/>
        <end position="55"/>
    </location>
</feature>
<evidence type="ECO:0000256" key="1">
    <source>
        <dbReference type="SAM" id="MobiDB-lite"/>
    </source>
</evidence>
<feature type="compositionally biased region" description="Low complexity" evidence="1">
    <location>
        <begin position="30"/>
        <end position="45"/>
    </location>
</feature>
<feature type="region of interest" description="Disordered" evidence="1">
    <location>
        <begin position="30"/>
        <end position="55"/>
    </location>
</feature>
<protein>
    <submittedName>
        <fullName evidence="3">Uncharacterized protein</fullName>
    </submittedName>
</protein>
<feature type="region of interest" description="Disordered" evidence="1">
    <location>
        <begin position="82"/>
        <end position="117"/>
    </location>
</feature>
<sequence>MHRAITKKTMLGGLAAAGVLAVGIAAPAVAMADPTPSSSASTSGKSDLREHRAEKRDKLAEALATELGVPKEKVQAALDKIQDERQAAGKSAREDGEKFRTERKADRQAQLKERLDDAVAQGKLSREQADAITKAFEAGVLPGIGKGHHGVRPDAGSTDQGK</sequence>
<dbReference type="AlphaFoldDB" id="A0A1H3PVU6"/>
<evidence type="ECO:0000313" key="3">
    <source>
        <dbReference type="EMBL" id="SDZ05051.1"/>
    </source>
</evidence>
<feature type="chain" id="PRO_5017476138" evidence="2">
    <location>
        <begin position="33"/>
        <end position="162"/>
    </location>
</feature>
<name>A0A1H3PVU6_9ACTN</name>